<gene>
    <name evidence="2" type="ORF">MA16_Dca000478</name>
</gene>
<evidence type="ECO:0000256" key="1">
    <source>
        <dbReference type="SAM" id="MobiDB-lite"/>
    </source>
</evidence>
<proteinExistence type="predicted"/>
<dbReference type="Proteomes" id="UP000233837">
    <property type="component" value="Unassembled WGS sequence"/>
</dbReference>
<reference evidence="2 3" key="1">
    <citation type="journal article" date="2016" name="Sci. Rep.">
        <title>The Dendrobium catenatum Lindl. genome sequence provides insights into polysaccharide synthase, floral development and adaptive evolution.</title>
        <authorList>
            <person name="Zhang G.Q."/>
            <person name="Xu Q."/>
            <person name="Bian C."/>
            <person name="Tsai W.C."/>
            <person name="Yeh C.M."/>
            <person name="Liu K.W."/>
            <person name="Yoshida K."/>
            <person name="Zhang L.S."/>
            <person name="Chang S.B."/>
            <person name="Chen F."/>
            <person name="Shi Y."/>
            <person name="Su Y.Y."/>
            <person name="Zhang Y.Q."/>
            <person name="Chen L.J."/>
            <person name="Yin Y."/>
            <person name="Lin M."/>
            <person name="Huang H."/>
            <person name="Deng H."/>
            <person name="Wang Z.W."/>
            <person name="Zhu S.L."/>
            <person name="Zhao X."/>
            <person name="Deng C."/>
            <person name="Niu S.C."/>
            <person name="Huang J."/>
            <person name="Wang M."/>
            <person name="Liu G.H."/>
            <person name="Yang H.J."/>
            <person name="Xiao X.J."/>
            <person name="Hsiao Y.Y."/>
            <person name="Wu W.L."/>
            <person name="Chen Y.Y."/>
            <person name="Mitsuda N."/>
            <person name="Ohme-Takagi M."/>
            <person name="Luo Y.B."/>
            <person name="Van de Peer Y."/>
            <person name="Liu Z.J."/>
        </authorList>
    </citation>
    <scope>NUCLEOTIDE SEQUENCE [LARGE SCALE GENOMIC DNA]</scope>
    <source>
        <tissue evidence="2">The whole plant</tissue>
    </source>
</reference>
<protein>
    <submittedName>
        <fullName evidence="2">Uncharacterized protein</fullName>
    </submittedName>
</protein>
<feature type="region of interest" description="Disordered" evidence="1">
    <location>
        <begin position="1"/>
        <end position="23"/>
    </location>
</feature>
<sequence>MAPLLTSPRQPRQRRPANLSISPFHRRRDGNCAHLPLHFAQVLDINTLFSVESRRGNGHITACEVLLFPKPVHRLLLDVKAGVLTNFTGRRLPLPQRQR</sequence>
<reference evidence="2 3" key="2">
    <citation type="journal article" date="2017" name="Nature">
        <title>The Apostasia genome and the evolution of orchids.</title>
        <authorList>
            <person name="Zhang G.Q."/>
            <person name="Liu K.W."/>
            <person name="Li Z."/>
            <person name="Lohaus R."/>
            <person name="Hsiao Y.Y."/>
            <person name="Niu S.C."/>
            <person name="Wang J.Y."/>
            <person name="Lin Y.C."/>
            <person name="Xu Q."/>
            <person name="Chen L.J."/>
            <person name="Yoshida K."/>
            <person name="Fujiwara S."/>
            <person name="Wang Z.W."/>
            <person name="Zhang Y.Q."/>
            <person name="Mitsuda N."/>
            <person name="Wang M."/>
            <person name="Liu G.H."/>
            <person name="Pecoraro L."/>
            <person name="Huang H.X."/>
            <person name="Xiao X.J."/>
            <person name="Lin M."/>
            <person name="Wu X.Y."/>
            <person name="Wu W.L."/>
            <person name="Chen Y.Y."/>
            <person name="Chang S.B."/>
            <person name="Sakamoto S."/>
            <person name="Ohme-Takagi M."/>
            <person name="Yagi M."/>
            <person name="Zeng S.J."/>
            <person name="Shen C.Y."/>
            <person name="Yeh C.M."/>
            <person name="Luo Y.B."/>
            <person name="Tsai W.C."/>
            <person name="Van de Peer Y."/>
            <person name="Liu Z.J."/>
        </authorList>
    </citation>
    <scope>NUCLEOTIDE SEQUENCE [LARGE SCALE GENOMIC DNA]</scope>
    <source>
        <tissue evidence="2">The whole plant</tissue>
    </source>
</reference>
<accession>A0A2I0WTZ3</accession>
<evidence type="ECO:0000313" key="3">
    <source>
        <dbReference type="Proteomes" id="UP000233837"/>
    </source>
</evidence>
<keyword evidence="3" id="KW-1185">Reference proteome</keyword>
<evidence type="ECO:0000313" key="2">
    <source>
        <dbReference type="EMBL" id="PKU79134.1"/>
    </source>
</evidence>
<dbReference type="AlphaFoldDB" id="A0A2I0WTZ3"/>
<dbReference type="EMBL" id="KZ502442">
    <property type="protein sequence ID" value="PKU79134.1"/>
    <property type="molecule type" value="Genomic_DNA"/>
</dbReference>
<organism evidence="2 3">
    <name type="scientific">Dendrobium catenatum</name>
    <dbReference type="NCBI Taxonomy" id="906689"/>
    <lineage>
        <taxon>Eukaryota</taxon>
        <taxon>Viridiplantae</taxon>
        <taxon>Streptophyta</taxon>
        <taxon>Embryophyta</taxon>
        <taxon>Tracheophyta</taxon>
        <taxon>Spermatophyta</taxon>
        <taxon>Magnoliopsida</taxon>
        <taxon>Liliopsida</taxon>
        <taxon>Asparagales</taxon>
        <taxon>Orchidaceae</taxon>
        <taxon>Epidendroideae</taxon>
        <taxon>Malaxideae</taxon>
        <taxon>Dendrobiinae</taxon>
        <taxon>Dendrobium</taxon>
    </lineage>
</organism>
<name>A0A2I0WTZ3_9ASPA</name>